<sequence length="84" mass="8851">MTQSRATDAPMIAGRRLIQHLATILTADQIADLDDWLASRSNLHDGQEDPGAVIADGLDLELAVALSFGRLGEALQQAVAANKG</sequence>
<evidence type="ECO:0000313" key="2">
    <source>
        <dbReference type="Proteomes" id="UP000199180"/>
    </source>
</evidence>
<reference evidence="1 2" key="1">
    <citation type="submission" date="2016-10" db="EMBL/GenBank/DDBJ databases">
        <authorList>
            <person name="de Groot N.N."/>
        </authorList>
    </citation>
    <scope>NUCLEOTIDE SEQUENCE [LARGE SCALE GENOMIC DNA]</scope>
    <source>
        <strain evidence="1 2">DSM 17862</strain>
    </source>
</reference>
<proteinExistence type="predicted"/>
<dbReference type="RefSeq" id="WP_090733859.1">
    <property type="nucleotide sequence ID" value="NZ_FOHO01000004.1"/>
</dbReference>
<protein>
    <submittedName>
        <fullName evidence="1">Uncharacterized protein</fullName>
    </submittedName>
</protein>
<name>A0A1I0DNY9_9RHOB</name>
<dbReference type="EMBL" id="FOHO01000004">
    <property type="protein sequence ID" value="SET33930.1"/>
    <property type="molecule type" value="Genomic_DNA"/>
</dbReference>
<evidence type="ECO:0000313" key="1">
    <source>
        <dbReference type="EMBL" id="SET33930.1"/>
    </source>
</evidence>
<accession>A0A1I0DNY9</accession>
<keyword evidence="2" id="KW-1185">Reference proteome</keyword>
<organism evidence="1 2">
    <name type="scientific">Paracoccus homiensis</name>
    <dbReference type="NCBI Taxonomy" id="364199"/>
    <lineage>
        <taxon>Bacteria</taxon>
        <taxon>Pseudomonadati</taxon>
        <taxon>Pseudomonadota</taxon>
        <taxon>Alphaproteobacteria</taxon>
        <taxon>Rhodobacterales</taxon>
        <taxon>Paracoccaceae</taxon>
        <taxon>Paracoccus</taxon>
    </lineage>
</organism>
<dbReference type="AlphaFoldDB" id="A0A1I0DNY9"/>
<dbReference type="Proteomes" id="UP000199180">
    <property type="component" value="Unassembled WGS sequence"/>
</dbReference>
<dbReference type="STRING" id="364199.SAMN04489858_104223"/>
<gene>
    <name evidence="1" type="ORF">SAMN04489858_104223</name>
</gene>
<dbReference type="OrthoDB" id="7777508at2"/>